<keyword evidence="2" id="KW-1133">Transmembrane helix</keyword>
<evidence type="ECO:0008006" key="4">
    <source>
        <dbReference type="Google" id="ProtNLM"/>
    </source>
</evidence>
<evidence type="ECO:0000256" key="1">
    <source>
        <dbReference type="SAM" id="MobiDB-lite"/>
    </source>
</evidence>
<evidence type="ECO:0000256" key="2">
    <source>
        <dbReference type="SAM" id="Phobius"/>
    </source>
</evidence>
<dbReference type="AlphaFoldDB" id="A0A6C0DN95"/>
<sequence length="266" mass="29832">MGFFNFIETFFFLSLGITFVLILLLVYHFKQRVTTLEQKCDTMFDILNTMVKELNAVRNAQVMLQQFPFSQLRPGLSPHLDPSKIPVSDDDETSEDSSDIGDHSSDDESDDNSVEGSEGEDEDEGEGDESDDDKMPSLVETASSADSVKIINVEIGDTIELDEHILDPISDTELENSAEETIDPPEDLQMEDPIRVEKMNATEPVEEPIATLEDTAPNTSKEIPKDMYRRMPLQNLKALVISKGLSSDPSRLKKIDLVRMLEEAEE</sequence>
<keyword evidence="2" id="KW-0812">Transmembrane</keyword>
<feature type="compositionally biased region" description="Acidic residues" evidence="1">
    <location>
        <begin position="88"/>
        <end position="99"/>
    </location>
</feature>
<feature type="transmembrane region" description="Helical" evidence="2">
    <location>
        <begin position="6"/>
        <end position="29"/>
    </location>
</feature>
<keyword evidence="2" id="KW-0472">Membrane</keyword>
<feature type="compositionally biased region" description="Acidic residues" evidence="1">
    <location>
        <begin position="107"/>
        <end position="132"/>
    </location>
</feature>
<protein>
    <recommendedName>
        <fullName evidence="4">Rho termination factor N-terminal domain-containing protein</fullName>
    </recommendedName>
</protein>
<name>A0A6C0DN95_9ZZZZ</name>
<reference evidence="3" key="1">
    <citation type="journal article" date="2020" name="Nature">
        <title>Giant virus diversity and host interactions through global metagenomics.</title>
        <authorList>
            <person name="Schulz F."/>
            <person name="Roux S."/>
            <person name="Paez-Espino D."/>
            <person name="Jungbluth S."/>
            <person name="Walsh D.A."/>
            <person name="Denef V.J."/>
            <person name="McMahon K.D."/>
            <person name="Konstantinidis K.T."/>
            <person name="Eloe-Fadrosh E.A."/>
            <person name="Kyrpides N.C."/>
            <person name="Woyke T."/>
        </authorList>
    </citation>
    <scope>NUCLEOTIDE SEQUENCE</scope>
    <source>
        <strain evidence="3">GVMAG-M-3300023174-3</strain>
    </source>
</reference>
<feature type="region of interest" description="Disordered" evidence="1">
    <location>
        <begin position="201"/>
        <end position="228"/>
    </location>
</feature>
<accession>A0A6C0DN95</accession>
<dbReference type="EMBL" id="MN739647">
    <property type="protein sequence ID" value="QHT17951.1"/>
    <property type="molecule type" value="Genomic_DNA"/>
</dbReference>
<evidence type="ECO:0000313" key="3">
    <source>
        <dbReference type="EMBL" id="QHT17951.1"/>
    </source>
</evidence>
<proteinExistence type="predicted"/>
<feature type="region of interest" description="Disordered" evidence="1">
    <location>
        <begin position="78"/>
        <end position="142"/>
    </location>
</feature>
<organism evidence="3">
    <name type="scientific">viral metagenome</name>
    <dbReference type="NCBI Taxonomy" id="1070528"/>
    <lineage>
        <taxon>unclassified sequences</taxon>
        <taxon>metagenomes</taxon>
        <taxon>organismal metagenomes</taxon>
    </lineage>
</organism>